<reference evidence="1 2" key="1">
    <citation type="submission" date="2016-10" db="EMBL/GenBank/DDBJ databases">
        <authorList>
            <person name="de Groot N.N."/>
        </authorList>
    </citation>
    <scope>NUCLEOTIDE SEQUENCE [LARGE SCALE GENOMIC DNA]</scope>
    <source>
        <strain evidence="1 2">CPCC 100156</strain>
    </source>
</reference>
<dbReference type="RefSeq" id="WP_090664463.1">
    <property type="nucleotide sequence ID" value="NZ_FMZX01000015.1"/>
</dbReference>
<dbReference type="Proteomes" id="UP000198925">
    <property type="component" value="Unassembled WGS sequence"/>
</dbReference>
<gene>
    <name evidence="1" type="ORF">SAMN04487779_101597</name>
</gene>
<keyword evidence="2" id="KW-1185">Reference proteome</keyword>
<evidence type="ECO:0000313" key="2">
    <source>
        <dbReference type="Proteomes" id="UP000198925"/>
    </source>
</evidence>
<name>A0A1G6Z348_9PROT</name>
<evidence type="ECO:0008006" key="3">
    <source>
        <dbReference type="Google" id="ProtNLM"/>
    </source>
</evidence>
<proteinExistence type="predicted"/>
<sequence length="62" mass="7061">MPFKLNAARRHHIPKQRHRVTNWAEYDTGLCARGSLTVWLTPEAVEAWKAEPRIGTVLHGSV</sequence>
<dbReference type="EMBL" id="FMZX01000015">
    <property type="protein sequence ID" value="SDD96713.1"/>
    <property type="molecule type" value="Genomic_DNA"/>
</dbReference>
<protein>
    <recommendedName>
        <fullName evidence="3">Transposase DDE domain-containing protein</fullName>
    </recommendedName>
</protein>
<dbReference type="AlphaFoldDB" id="A0A1G6Z348"/>
<organism evidence="1 2">
    <name type="scientific">Belnapia rosea</name>
    <dbReference type="NCBI Taxonomy" id="938405"/>
    <lineage>
        <taxon>Bacteria</taxon>
        <taxon>Pseudomonadati</taxon>
        <taxon>Pseudomonadota</taxon>
        <taxon>Alphaproteobacteria</taxon>
        <taxon>Acetobacterales</taxon>
        <taxon>Roseomonadaceae</taxon>
        <taxon>Belnapia</taxon>
    </lineage>
</organism>
<accession>A0A1G6Z348</accession>
<evidence type="ECO:0000313" key="1">
    <source>
        <dbReference type="EMBL" id="SDD96713.1"/>
    </source>
</evidence>